<dbReference type="PANTHER" id="PTHR21461">
    <property type="entry name" value="GLYCOSYLTRANSFERASE FAMILY 92 PROTEIN"/>
    <property type="match status" value="1"/>
</dbReference>
<comment type="similarity">
    <text evidence="2 8">Belongs to the glycosyltransferase 92 family.</text>
</comment>
<evidence type="ECO:0000256" key="1">
    <source>
        <dbReference type="ARBA" id="ARBA00004167"/>
    </source>
</evidence>
<evidence type="ECO:0000256" key="4">
    <source>
        <dbReference type="ARBA" id="ARBA00022679"/>
    </source>
</evidence>
<protein>
    <recommendedName>
        <fullName evidence="8">Glycosyltransferase family 92 protein</fullName>
        <ecNumber evidence="8">2.4.1.-</ecNumber>
    </recommendedName>
</protein>
<dbReference type="Proteomes" id="UP000812440">
    <property type="component" value="Chromosome 8_10"/>
</dbReference>
<dbReference type="GO" id="GO:0005737">
    <property type="term" value="C:cytoplasm"/>
    <property type="evidence" value="ECO:0007669"/>
    <property type="project" value="TreeGrafter"/>
</dbReference>
<evidence type="ECO:0000313" key="9">
    <source>
        <dbReference type="EMBL" id="KAG8447480.1"/>
    </source>
</evidence>
<accession>A0A8T2JVR7</accession>
<evidence type="ECO:0000256" key="8">
    <source>
        <dbReference type="RuleBase" id="RU366017"/>
    </source>
</evidence>
<sequence>MAHPSQIIFYGATILITFFLVSFNIHWSEKSLLNERKKDIDHCPGEPVRDTITPLKGQKAFIIAPYYDNRKENVIRILGIVHHKEVVELYCHFCCSVNKTIPTTRAEIQMHQDRFGFPYGLSDIICAEPPNCKPKHVFVHWNSQHTANLTKFPIRNRERGEFKANFTVCISTMFGNYSNILQFIQTIEMYKILGAQKVDVYLNNCSQHMAEVLQFYRREGTVEIIPWHIHRYLKISNSWRLRTMIKNSGITATISHVE</sequence>
<evidence type="ECO:0000256" key="3">
    <source>
        <dbReference type="ARBA" id="ARBA00022676"/>
    </source>
</evidence>
<evidence type="ECO:0000256" key="6">
    <source>
        <dbReference type="ARBA" id="ARBA00022989"/>
    </source>
</evidence>
<keyword evidence="7 8" id="KW-0472">Membrane</keyword>
<dbReference type="EMBL" id="JAACNH010000003">
    <property type="protein sequence ID" value="KAG8447480.1"/>
    <property type="molecule type" value="Genomic_DNA"/>
</dbReference>
<dbReference type="PANTHER" id="PTHR21461:SF90">
    <property type="entry name" value="GLYCOSYLTRANSFERASE FAMILY 92 PROTEIN"/>
    <property type="match status" value="1"/>
</dbReference>
<keyword evidence="5 8" id="KW-0812">Transmembrane</keyword>
<evidence type="ECO:0000256" key="7">
    <source>
        <dbReference type="ARBA" id="ARBA00023136"/>
    </source>
</evidence>
<dbReference type="AlphaFoldDB" id="A0A8T2JVR7"/>
<comment type="subcellular location">
    <subcellularLocation>
        <location evidence="1">Membrane</location>
        <topology evidence="1">Single-pass membrane protein</topology>
    </subcellularLocation>
</comment>
<keyword evidence="3 8" id="KW-0328">Glycosyltransferase</keyword>
<comment type="caution">
    <text evidence="9">The sequence shown here is derived from an EMBL/GenBank/DDBJ whole genome shotgun (WGS) entry which is preliminary data.</text>
</comment>
<reference evidence="9" key="1">
    <citation type="thesis" date="2020" institute="ProQuest LLC" country="789 East Eisenhower Parkway, Ann Arbor, MI, USA">
        <title>Comparative Genomics and Chromosome Evolution.</title>
        <authorList>
            <person name="Mudd A.B."/>
        </authorList>
    </citation>
    <scope>NUCLEOTIDE SEQUENCE</scope>
    <source>
        <strain evidence="9">Female2</strain>
        <tissue evidence="9">Blood</tissue>
    </source>
</reference>
<keyword evidence="10" id="KW-1185">Reference proteome</keyword>
<dbReference type="OrthoDB" id="2526284at2759"/>
<dbReference type="InterPro" id="IPR008166">
    <property type="entry name" value="Glyco_transf_92"/>
</dbReference>
<gene>
    <name evidence="9" type="ORF">GDO86_014829</name>
</gene>
<name>A0A8T2JVR7_9PIPI</name>
<evidence type="ECO:0000256" key="5">
    <source>
        <dbReference type="ARBA" id="ARBA00022692"/>
    </source>
</evidence>
<evidence type="ECO:0000313" key="10">
    <source>
        <dbReference type="Proteomes" id="UP000812440"/>
    </source>
</evidence>
<dbReference type="Pfam" id="PF01697">
    <property type="entry name" value="Glyco_transf_92"/>
    <property type="match status" value="1"/>
</dbReference>
<dbReference type="EC" id="2.4.1.-" evidence="8"/>
<dbReference type="GO" id="GO:0016020">
    <property type="term" value="C:membrane"/>
    <property type="evidence" value="ECO:0007669"/>
    <property type="project" value="UniProtKB-SubCell"/>
</dbReference>
<dbReference type="GO" id="GO:0016757">
    <property type="term" value="F:glycosyltransferase activity"/>
    <property type="evidence" value="ECO:0007669"/>
    <property type="project" value="UniProtKB-UniRule"/>
</dbReference>
<evidence type="ECO:0000256" key="2">
    <source>
        <dbReference type="ARBA" id="ARBA00007647"/>
    </source>
</evidence>
<feature type="transmembrane region" description="Helical" evidence="8">
    <location>
        <begin position="7"/>
        <end position="27"/>
    </location>
</feature>
<keyword evidence="4 8" id="KW-0808">Transferase</keyword>
<proteinExistence type="inferred from homology"/>
<keyword evidence="6 8" id="KW-1133">Transmembrane helix</keyword>
<organism evidence="9 10">
    <name type="scientific">Hymenochirus boettgeri</name>
    <name type="common">Congo dwarf clawed frog</name>
    <dbReference type="NCBI Taxonomy" id="247094"/>
    <lineage>
        <taxon>Eukaryota</taxon>
        <taxon>Metazoa</taxon>
        <taxon>Chordata</taxon>
        <taxon>Craniata</taxon>
        <taxon>Vertebrata</taxon>
        <taxon>Euteleostomi</taxon>
        <taxon>Amphibia</taxon>
        <taxon>Batrachia</taxon>
        <taxon>Anura</taxon>
        <taxon>Pipoidea</taxon>
        <taxon>Pipidae</taxon>
        <taxon>Pipinae</taxon>
        <taxon>Hymenochirus</taxon>
    </lineage>
</organism>